<feature type="coiled-coil region" evidence="1">
    <location>
        <begin position="116"/>
        <end position="143"/>
    </location>
</feature>
<dbReference type="EMBL" id="JACCEV010000002">
    <property type="protein sequence ID" value="NYT86022.1"/>
    <property type="molecule type" value="Genomic_DNA"/>
</dbReference>
<evidence type="ECO:0000259" key="3">
    <source>
        <dbReference type="Pfam" id="PF12729"/>
    </source>
</evidence>
<dbReference type="AlphaFoldDB" id="A0A853H138"/>
<feature type="transmembrane region" description="Helical" evidence="2">
    <location>
        <begin position="12"/>
        <end position="33"/>
    </location>
</feature>
<sequence length="292" mass="31685">MHRLSTLTVRTKITLGFLIVAAIAAIIGSVGIWSTQQVRQMALLMYEQEVAGLRHAAQAQNNVVAAGRAIRSALLATDKGQRIGDVYFMRDFIQAASIEINKLHDLIDTDEGRATVAAATAAINAYSQVIEELAQELEQAAMEQVPSAVIARLQMEARPLGETAEMMLNSLMLEKQNTSGELAARTDSIYASTLQLMLALTLSGALIAIVLGLMLTRDLMRQIGGEPREVAHVATTISTGDLTANINTHRAHSKSISQAMSHMQASLSRWLPVKYAALRRKAPMQPKTSMHS</sequence>
<evidence type="ECO:0000256" key="2">
    <source>
        <dbReference type="SAM" id="Phobius"/>
    </source>
</evidence>
<dbReference type="Pfam" id="PF12729">
    <property type="entry name" value="4HB_MCP_1"/>
    <property type="match status" value="1"/>
</dbReference>
<keyword evidence="2" id="KW-0472">Membrane</keyword>
<protein>
    <submittedName>
        <fullName evidence="4">MCP four helix bundle domain-containing protein</fullName>
    </submittedName>
</protein>
<dbReference type="InterPro" id="IPR024478">
    <property type="entry name" value="HlyB_4HB_MCP"/>
</dbReference>
<reference evidence="4 5" key="1">
    <citation type="submission" date="2020-07" db="EMBL/GenBank/DDBJ databases">
        <title>Taxonomic revisions and descriptions of new bacterial species based on genomic comparisons in the high-G+C-content subgroup of the family Alcaligenaceae.</title>
        <authorList>
            <person name="Szabo A."/>
            <person name="Felfoldi T."/>
        </authorList>
    </citation>
    <scope>NUCLEOTIDE SEQUENCE [LARGE SCALE GENOMIC DNA]</scope>
    <source>
        <strain evidence="4 5">DSM 25667</strain>
    </source>
</reference>
<accession>A0A853H138</accession>
<keyword evidence="5" id="KW-1185">Reference proteome</keyword>
<feature type="domain" description="Chemotaxis methyl-accepting receptor HlyB-like 4HB MCP" evidence="3">
    <location>
        <begin position="7"/>
        <end position="190"/>
    </location>
</feature>
<dbReference type="RefSeq" id="WP_167667392.1">
    <property type="nucleotide sequence ID" value="NZ_JACCEV010000002.1"/>
</dbReference>
<organism evidence="4 5">
    <name type="scientific">Pollutimonas harenae</name>
    <dbReference type="NCBI Taxonomy" id="657015"/>
    <lineage>
        <taxon>Bacteria</taxon>
        <taxon>Pseudomonadati</taxon>
        <taxon>Pseudomonadota</taxon>
        <taxon>Betaproteobacteria</taxon>
        <taxon>Burkholderiales</taxon>
        <taxon>Alcaligenaceae</taxon>
        <taxon>Pollutimonas</taxon>
    </lineage>
</organism>
<keyword evidence="2" id="KW-1133">Transmembrane helix</keyword>
<feature type="transmembrane region" description="Helical" evidence="2">
    <location>
        <begin position="194"/>
        <end position="215"/>
    </location>
</feature>
<dbReference type="Proteomes" id="UP000554144">
    <property type="component" value="Unassembled WGS sequence"/>
</dbReference>
<comment type="caution">
    <text evidence="4">The sequence shown here is derived from an EMBL/GenBank/DDBJ whole genome shotgun (WGS) entry which is preliminary data.</text>
</comment>
<gene>
    <name evidence="4" type="ORF">H0A62_10445</name>
</gene>
<dbReference type="Gene3D" id="6.10.340.10">
    <property type="match status" value="1"/>
</dbReference>
<evidence type="ECO:0000313" key="4">
    <source>
        <dbReference type="EMBL" id="NYT86022.1"/>
    </source>
</evidence>
<evidence type="ECO:0000313" key="5">
    <source>
        <dbReference type="Proteomes" id="UP000554144"/>
    </source>
</evidence>
<keyword evidence="2" id="KW-0812">Transmembrane</keyword>
<proteinExistence type="predicted"/>
<evidence type="ECO:0000256" key="1">
    <source>
        <dbReference type="SAM" id="Coils"/>
    </source>
</evidence>
<keyword evidence="1" id="KW-0175">Coiled coil</keyword>
<name>A0A853H138_9BURK</name>